<reference evidence="1 2" key="1">
    <citation type="submission" date="2019-03" db="EMBL/GenBank/DDBJ databases">
        <title>The genome sequence of a newly discovered highly antifungal drug resistant Aspergillus species, Aspergillus tanneri NIH 1004.</title>
        <authorList>
            <person name="Mounaud S."/>
            <person name="Singh I."/>
            <person name="Joardar V."/>
            <person name="Pakala S."/>
            <person name="Pakala S."/>
            <person name="Venepally P."/>
            <person name="Hoover J."/>
            <person name="Nierman W."/>
            <person name="Chung J."/>
            <person name="Losada L."/>
        </authorList>
    </citation>
    <scope>NUCLEOTIDE SEQUENCE [LARGE SCALE GENOMIC DNA]</scope>
    <source>
        <strain evidence="1 2">NIH1004</strain>
    </source>
</reference>
<keyword evidence="2" id="KW-1185">Reference proteome</keyword>
<dbReference type="VEuPathDB" id="FungiDB:EYZ11_002170"/>
<proteinExistence type="predicted"/>
<dbReference type="Proteomes" id="UP000308092">
    <property type="component" value="Unassembled WGS sequence"/>
</dbReference>
<organism evidence="1 2">
    <name type="scientific">Aspergillus tanneri</name>
    <dbReference type="NCBI Taxonomy" id="1220188"/>
    <lineage>
        <taxon>Eukaryota</taxon>
        <taxon>Fungi</taxon>
        <taxon>Dikarya</taxon>
        <taxon>Ascomycota</taxon>
        <taxon>Pezizomycotina</taxon>
        <taxon>Eurotiomycetes</taxon>
        <taxon>Eurotiomycetidae</taxon>
        <taxon>Eurotiales</taxon>
        <taxon>Aspergillaceae</taxon>
        <taxon>Aspergillus</taxon>
        <taxon>Aspergillus subgen. Circumdati</taxon>
    </lineage>
</organism>
<protein>
    <submittedName>
        <fullName evidence="1">Uncharacterized protein</fullName>
    </submittedName>
</protein>
<accession>A0A4S3JRB7</accession>
<dbReference type="EMBL" id="SOSA01000047">
    <property type="protein sequence ID" value="THC98309.1"/>
    <property type="molecule type" value="Genomic_DNA"/>
</dbReference>
<evidence type="ECO:0000313" key="2">
    <source>
        <dbReference type="Proteomes" id="UP000308092"/>
    </source>
</evidence>
<evidence type="ECO:0000313" key="1">
    <source>
        <dbReference type="EMBL" id="THC98309.1"/>
    </source>
</evidence>
<sequence>MAQLDDASDVVRHSSYLVLSHATN</sequence>
<dbReference type="AlphaFoldDB" id="A0A4S3JRB7"/>
<comment type="caution">
    <text evidence="1">The sequence shown here is derived from an EMBL/GenBank/DDBJ whole genome shotgun (WGS) entry which is preliminary data.</text>
</comment>
<gene>
    <name evidence="1" type="ORF">EYZ11_002170</name>
</gene>
<name>A0A4S3JRB7_9EURO</name>